<reference evidence="4" key="1">
    <citation type="submission" date="2019-07" db="EMBL/GenBank/DDBJ databases">
        <title>Chitinimonas sp. nov., isolated from Ny-Alesund, arctica soil.</title>
        <authorList>
            <person name="Xu Q."/>
            <person name="Peng F."/>
        </authorList>
    </citation>
    <scope>NUCLEOTIDE SEQUENCE [LARGE SCALE GENOMIC DNA]</scope>
    <source>
        <strain evidence="4">R3-44</strain>
    </source>
</reference>
<gene>
    <name evidence="3" type="ORF">FNU76_09355</name>
</gene>
<proteinExistence type="predicted"/>
<dbReference type="SUPFAM" id="SSF110997">
    <property type="entry name" value="Sporulation related repeat"/>
    <property type="match status" value="1"/>
</dbReference>
<feature type="domain" description="SPOR" evidence="2">
    <location>
        <begin position="117"/>
        <end position="195"/>
    </location>
</feature>
<accession>A0A516SEI1</accession>
<keyword evidence="4" id="KW-1185">Reference proteome</keyword>
<dbReference type="GO" id="GO:0042834">
    <property type="term" value="F:peptidoglycan binding"/>
    <property type="evidence" value="ECO:0007669"/>
    <property type="project" value="InterPro"/>
</dbReference>
<feature type="compositionally biased region" description="Low complexity" evidence="1">
    <location>
        <begin position="52"/>
        <end position="65"/>
    </location>
</feature>
<dbReference type="PROSITE" id="PS51724">
    <property type="entry name" value="SPOR"/>
    <property type="match status" value="1"/>
</dbReference>
<dbReference type="InterPro" id="IPR007730">
    <property type="entry name" value="SPOR-like_dom"/>
</dbReference>
<protein>
    <submittedName>
        <fullName evidence="3">SPOR domain-containing protein</fullName>
    </submittedName>
</protein>
<dbReference type="Gene3D" id="3.30.70.1070">
    <property type="entry name" value="Sporulation related repeat"/>
    <property type="match status" value="1"/>
</dbReference>
<dbReference type="Proteomes" id="UP000317550">
    <property type="component" value="Chromosome"/>
</dbReference>
<dbReference type="InterPro" id="IPR036680">
    <property type="entry name" value="SPOR-like_sf"/>
</dbReference>
<feature type="region of interest" description="Disordered" evidence="1">
    <location>
        <begin position="46"/>
        <end position="76"/>
    </location>
</feature>
<dbReference type="EMBL" id="CP041730">
    <property type="protein sequence ID" value="QDQ26561.1"/>
    <property type="molecule type" value="Genomic_DNA"/>
</dbReference>
<dbReference type="OrthoDB" id="3210860at2"/>
<organism evidence="3 4">
    <name type="scientific">Chitinimonas arctica</name>
    <dbReference type="NCBI Taxonomy" id="2594795"/>
    <lineage>
        <taxon>Bacteria</taxon>
        <taxon>Pseudomonadati</taxon>
        <taxon>Pseudomonadota</taxon>
        <taxon>Betaproteobacteria</taxon>
        <taxon>Neisseriales</taxon>
        <taxon>Chitinibacteraceae</taxon>
        <taxon>Chitinimonas</taxon>
    </lineage>
</organism>
<evidence type="ECO:0000313" key="4">
    <source>
        <dbReference type="Proteomes" id="UP000317550"/>
    </source>
</evidence>
<dbReference type="KEGG" id="cari:FNU76_09355"/>
<dbReference type="AlphaFoldDB" id="A0A516SEI1"/>
<evidence type="ECO:0000259" key="2">
    <source>
        <dbReference type="PROSITE" id="PS51724"/>
    </source>
</evidence>
<dbReference type="RefSeq" id="WP_144277955.1">
    <property type="nucleotide sequence ID" value="NZ_CP041730.1"/>
</dbReference>
<evidence type="ECO:0000313" key="3">
    <source>
        <dbReference type="EMBL" id="QDQ26561.1"/>
    </source>
</evidence>
<evidence type="ECO:0000256" key="1">
    <source>
        <dbReference type="SAM" id="MobiDB-lite"/>
    </source>
</evidence>
<sequence length="234" mass="25506">MKWLFILLVIANLLFYGYTKLAEPPAPIDWKAREVKADALKTVGSEPKPVVAQSEADATEAAAAPVAPPEKPADSTGKQALSCFVWRGILPEDMPNARKKLAALKLGGEVKVETSEPDTPKRYWVFIPPRPSAEDAQKKAEQLKAIGVEDFFVVSDGSRWNHAISLGLFSSQEAAERRLEGVRQKGVRTAISRERNEASATRNLVLRHIGKQARMPLSEAATGFKGSTVVETGC</sequence>
<name>A0A516SEI1_9NEIS</name>